<evidence type="ECO:0000313" key="5">
    <source>
        <dbReference type="Proteomes" id="UP000828390"/>
    </source>
</evidence>
<accession>A0A9D4JM47</accession>
<dbReference type="PROSITE" id="PS51257">
    <property type="entry name" value="PROKAR_LIPOPROTEIN"/>
    <property type="match status" value="1"/>
</dbReference>
<protein>
    <recommendedName>
        <fullName evidence="3">C-type lectin domain-containing protein</fullName>
    </recommendedName>
</protein>
<evidence type="ECO:0000256" key="2">
    <source>
        <dbReference type="SAM" id="SignalP"/>
    </source>
</evidence>
<dbReference type="InterPro" id="IPR018378">
    <property type="entry name" value="C-type_lectin_CS"/>
</dbReference>
<dbReference type="PROSITE" id="PS00615">
    <property type="entry name" value="C_TYPE_LECTIN_1"/>
    <property type="match status" value="1"/>
</dbReference>
<dbReference type="InterPro" id="IPR016186">
    <property type="entry name" value="C-type_lectin-like/link_sf"/>
</dbReference>
<name>A0A9D4JM47_DREPO</name>
<sequence>MWKRSVSIVLCLLISGCVSYYTTCKDGWVPFSGSCYLFRAQGMSFTEAEHFCRQHENSHLVHVDDALENSFLKDRMRAYKDAFWWVGLTDDDIEGVWKWYDTDEMPTFTDFMPGDGGDHNKEDCATFGPGPADYSWVDASCSGPISVLCEARGHECEETIVG</sequence>
<keyword evidence="2" id="KW-0732">Signal</keyword>
<dbReference type="InterPro" id="IPR016187">
    <property type="entry name" value="CTDL_fold"/>
</dbReference>
<evidence type="ECO:0000256" key="1">
    <source>
        <dbReference type="ARBA" id="ARBA00023157"/>
    </source>
</evidence>
<dbReference type="Proteomes" id="UP000828390">
    <property type="component" value="Unassembled WGS sequence"/>
</dbReference>
<keyword evidence="5" id="KW-1185">Reference proteome</keyword>
<dbReference type="PROSITE" id="PS50041">
    <property type="entry name" value="C_TYPE_LECTIN_2"/>
    <property type="match status" value="1"/>
</dbReference>
<dbReference type="Gene3D" id="3.10.100.10">
    <property type="entry name" value="Mannose-Binding Protein A, subunit A"/>
    <property type="match status" value="1"/>
</dbReference>
<gene>
    <name evidence="4" type="ORF">DPMN_142358</name>
</gene>
<feature type="signal peptide" evidence="2">
    <location>
        <begin position="1"/>
        <end position="19"/>
    </location>
</feature>
<feature type="domain" description="C-type lectin" evidence="3">
    <location>
        <begin position="31"/>
        <end position="150"/>
    </location>
</feature>
<dbReference type="EMBL" id="JAIWYP010000006">
    <property type="protein sequence ID" value="KAH3813888.1"/>
    <property type="molecule type" value="Genomic_DNA"/>
</dbReference>
<proteinExistence type="predicted"/>
<comment type="caution">
    <text evidence="4">The sequence shown here is derived from an EMBL/GenBank/DDBJ whole genome shotgun (WGS) entry which is preliminary data.</text>
</comment>
<evidence type="ECO:0000259" key="3">
    <source>
        <dbReference type="PROSITE" id="PS50041"/>
    </source>
</evidence>
<feature type="chain" id="PRO_5039433496" description="C-type lectin domain-containing protein" evidence="2">
    <location>
        <begin position="20"/>
        <end position="162"/>
    </location>
</feature>
<dbReference type="SMART" id="SM00034">
    <property type="entry name" value="CLECT"/>
    <property type="match status" value="1"/>
</dbReference>
<dbReference type="Pfam" id="PF00059">
    <property type="entry name" value="Lectin_C"/>
    <property type="match status" value="1"/>
</dbReference>
<dbReference type="SUPFAM" id="SSF56436">
    <property type="entry name" value="C-type lectin-like"/>
    <property type="match status" value="1"/>
</dbReference>
<dbReference type="InterPro" id="IPR001304">
    <property type="entry name" value="C-type_lectin-like"/>
</dbReference>
<dbReference type="PANTHER" id="PTHR22803">
    <property type="entry name" value="MANNOSE, PHOSPHOLIPASE, LECTIN RECEPTOR RELATED"/>
    <property type="match status" value="1"/>
</dbReference>
<keyword evidence="1" id="KW-1015">Disulfide bond</keyword>
<dbReference type="CDD" id="cd00037">
    <property type="entry name" value="CLECT"/>
    <property type="match status" value="1"/>
</dbReference>
<evidence type="ECO:0000313" key="4">
    <source>
        <dbReference type="EMBL" id="KAH3813888.1"/>
    </source>
</evidence>
<dbReference type="AlphaFoldDB" id="A0A9D4JM47"/>
<reference evidence="4" key="1">
    <citation type="journal article" date="2019" name="bioRxiv">
        <title>The Genome of the Zebra Mussel, Dreissena polymorpha: A Resource for Invasive Species Research.</title>
        <authorList>
            <person name="McCartney M.A."/>
            <person name="Auch B."/>
            <person name="Kono T."/>
            <person name="Mallez S."/>
            <person name="Zhang Y."/>
            <person name="Obille A."/>
            <person name="Becker A."/>
            <person name="Abrahante J.E."/>
            <person name="Garbe J."/>
            <person name="Badalamenti J.P."/>
            <person name="Herman A."/>
            <person name="Mangelson H."/>
            <person name="Liachko I."/>
            <person name="Sullivan S."/>
            <person name="Sone E.D."/>
            <person name="Koren S."/>
            <person name="Silverstein K.A.T."/>
            <person name="Beckman K.B."/>
            <person name="Gohl D.M."/>
        </authorList>
    </citation>
    <scope>NUCLEOTIDE SEQUENCE</scope>
    <source>
        <strain evidence="4">Duluth1</strain>
        <tissue evidence="4">Whole animal</tissue>
    </source>
</reference>
<organism evidence="4 5">
    <name type="scientific">Dreissena polymorpha</name>
    <name type="common">Zebra mussel</name>
    <name type="synonym">Mytilus polymorpha</name>
    <dbReference type="NCBI Taxonomy" id="45954"/>
    <lineage>
        <taxon>Eukaryota</taxon>
        <taxon>Metazoa</taxon>
        <taxon>Spiralia</taxon>
        <taxon>Lophotrochozoa</taxon>
        <taxon>Mollusca</taxon>
        <taxon>Bivalvia</taxon>
        <taxon>Autobranchia</taxon>
        <taxon>Heteroconchia</taxon>
        <taxon>Euheterodonta</taxon>
        <taxon>Imparidentia</taxon>
        <taxon>Neoheterodontei</taxon>
        <taxon>Myida</taxon>
        <taxon>Dreissenoidea</taxon>
        <taxon>Dreissenidae</taxon>
        <taxon>Dreissena</taxon>
    </lineage>
</organism>
<dbReference type="InterPro" id="IPR050111">
    <property type="entry name" value="C-type_lectin/snaclec_domain"/>
</dbReference>
<reference evidence="4" key="2">
    <citation type="submission" date="2020-11" db="EMBL/GenBank/DDBJ databases">
        <authorList>
            <person name="McCartney M.A."/>
            <person name="Auch B."/>
            <person name="Kono T."/>
            <person name="Mallez S."/>
            <person name="Becker A."/>
            <person name="Gohl D.M."/>
            <person name="Silverstein K.A.T."/>
            <person name="Koren S."/>
            <person name="Bechman K.B."/>
            <person name="Herman A."/>
            <person name="Abrahante J.E."/>
            <person name="Garbe J."/>
        </authorList>
    </citation>
    <scope>NUCLEOTIDE SEQUENCE</scope>
    <source>
        <strain evidence="4">Duluth1</strain>
        <tissue evidence="4">Whole animal</tissue>
    </source>
</reference>